<comment type="caution">
    <text evidence="2">The sequence shown here is derived from an EMBL/GenBank/DDBJ whole genome shotgun (WGS) entry which is preliminary data.</text>
</comment>
<evidence type="ECO:0000313" key="4">
    <source>
        <dbReference type="Proteomes" id="UP000268652"/>
    </source>
</evidence>
<dbReference type="EMBL" id="RBDX01000031">
    <property type="protein sequence ID" value="RKN04883.1"/>
    <property type="molecule type" value="Genomic_DNA"/>
</dbReference>
<dbReference type="AlphaFoldDB" id="A0A3A9VXJ3"/>
<dbReference type="Proteomes" id="UP000268652">
    <property type="component" value="Unassembled WGS sequence"/>
</dbReference>
<gene>
    <name evidence="3" type="ORF">D7318_09340</name>
    <name evidence="2" type="ORF">D7319_27180</name>
</gene>
<name>A0A3A9VXJ3_9ACTN</name>
<evidence type="ECO:0000313" key="2">
    <source>
        <dbReference type="EMBL" id="RKN04883.1"/>
    </source>
</evidence>
<dbReference type="RefSeq" id="WP_120696395.1">
    <property type="nucleotide sequence ID" value="NZ_RBDX01000031.1"/>
</dbReference>
<proteinExistence type="predicted"/>
<sequence>MNTATRVGAFGAGIVLAFGAAFGLGRVVDPVTEDEPEPAAHAADHAPDEGNDDGNGEAHGDGHGEQAAAEAPGGLQVSERGYTLAPPAEALPAGEETDFRFRVLGPEGEPLTAYDTSHEKDMHLIVVRRDLSGFQHVHPTLGEDGTWSVPLTFPAGGTYRVFADFEPAGDADGGLTLGADVAVAGEYAPEPLPEPAHTATVDGYTVTLDGALNEGEESELTLSVSREGRPVTDIEPYLGADGHLVVLRSGDLAYLHAHPGELAGGPDITFHTRAPSAGTYRLFLDFQHEGVVRTAEFTVTTGDHGHGDGA</sequence>
<evidence type="ECO:0000313" key="5">
    <source>
        <dbReference type="Proteomes" id="UP000275024"/>
    </source>
</evidence>
<keyword evidence="4" id="KW-1185">Reference proteome</keyword>
<evidence type="ECO:0008006" key="6">
    <source>
        <dbReference type="Google" id="ProtNLM"/>
    </source>
</evidence>
<feature type="region of interest" description="Disordered" evidence="1">
    <location>
        <begin position="31"/>
        <end position="73"/>
    </location>
</feature>
<organism evidence="2 5">
    <name type="scientific">Streptomyces radicis</name>
    <dbReference type="NCBI Taxonomy" id="1750517"/>
    <lineage>
        <taxon>Bacteria</taxon>
        <taxon>Bacillati</taxon>
        <taxon>Actinomycetota</taxon>
        <taxon>Actinomycetes</taxon>
        <taxon>Kitasatosporales</taxon>
        <taxon>Streptomycetaceae</taxon>
        <taxon>Streptomyces</taxon>
    </lineage>
</organism>
<dbReference type="EMBL" id="RBDY01000004">
    <property type="protein sequence ID" value="RKN25393.1"/>
    <property type="molecule type" value="Genomic_DNA"/>
</dbReference>
<protein>
    <recommendedName>
        <fullName evidence="6">Secreted protein</fullName>
    </recommendedName>
</protein>
<reference evidence="4 5" key="1">
    <citation type="submission" date="2018-09" db="EMBL/GenBank/DDBJ databases">
        <title>Streptomyces sp. nov. DS1-2, an endophytic actinomycete isolated from roots of Dendrobium scabrilingue.</title>
        <authorList>
            <person name="Kuncharoen N."/>
            <person name="Kudo T."/>
            <person name="Ohkuma M."/>
            <person name="Yuki M."/>
            <person name="Tanasupawat S."/>
        </authorList>
    </citation>
    <scope>NUCLEOTIDE SEQUENCE [LARGE SCALE GENOMIC DNA]</scope>
    <source>
        <strain evidence="2 5">AZ1-7</strain>
        <strain evidence="3 4">DS1-2</strain>
    </source>
</reference>
<evidence type="ECO:0000256" key="1">
    <source>
        <dbReference type="SAM" id="MobiDB-lite"/>
    </source>
</evidence>
<dbReference type="Proteomes" id="UP000275024">
    <property type="component" value="Unassembled WGS sequence"/>
</dbReference>
<accession>A0A3A9VXJ3</accession>
<dbReference type="OrthoDB" id="128043at2"/>
<evidence type="ECO:0000313" key="3">
    <source>
        <dbReference type="EMBL" id="RKN25393.1"/>
    </source>
</evidence>